<sequence length="273" mass="30319">MQFYTVFLVIGVAVVATAGSDVQELPISTIENVNQYLSSQVDDSNYLATDGYDVFSGQFPYHARIFIKHGNETGHTLSSGSLITPNYILTSANGLQSNNTHGYVVLGVDDSSSAATQQQINFTESGIQIHPMHNIATVRLEHPVTYTRFVQPIRLPRLFDSRTYETMEGTNVGSYSGPLKYLRNQVISNDVCHEEHPHAYIYSYNICTNTYVGGAFCNRAYGSGLIVEGEKGPILIGITTAVYVCAVNYPNVYLRVSDFRDWIGMNSNYVFDF</sequence>
<dbReference type="STRING" id="62324.A0A182RMJ4"/>
<dbReference type="InterPro" id="IPR043504">
    <property type="entry name" value="Peptidase_S1_PA_chymotrypsin"/>
</dbReference>
<dbReference type="GO" id="GO:0004252">
    <property type="term" value="F:serine-type endopeptidase activity"/>
    <property type="evidence" value="ECO:0007669"/>
    <property type="project" value="InterPro"/>
</dbReference>
<evidence type="ECO:0000259" key="3">
    <source>
        <dbReference type="PROSITE" id="PS50240"/>
    </source>
</evidence>
<dbReference type="CDD" id="cd00190">
    <property type="entry name" value="Tryp_SPc"/>
    <property type="match status" value="1"/>
</dbReference>
<feature type="signal peptide" evidence="2">
    <location>
        <begin position="1"/>
        <end position="19"/>
    </location>
</feature>
<dbReference type="VEuPathDB" id="VectorBase:AFUN007466"/>
<dbReference type="AlphaFoldDB" id="A0A182RMJ4"/>
<proteinExistence type="inferred from homology"/>
<dbReference type="InterPro" id="IPR009003">
    <property type="entry name" value="Peptidase_S1_PA"/>
</dbReference>
<dbReference type="PANTHER" id="PTHR24260">
    <property type="match status" value="1"/>
</dbReference>
<dbReference type="SUPFAM" id="SSF50494">
    <property type="entry name" value="Trypsin-like serine proteases"/>
    <property type="match status" value="1"/>
</dbReference>
<reference evidence="4" key="1">
    <citation type="submission" date="2020-05" db="UniProtKB">
        <authorList>
            <consortium name="EnsemblMetazoa"/>
        </authorList>
    </citation>
    <scope>IDENTIFICATION</scope>
    <source>
        <strain evidence="4">FUMOZ</strain>
    </source>
</reference>
<protein>
    <recommendedName>
        <fullName evidence="3">Peptidase S1 domain-containing protein</fullName>
    </recommendedName>
</protein>
<dbReference type="InterPro" id="IPR001254">
    <property type="entry name" value="Trypsin_dom"/>
</dbReference>
<name>A0A182RMJ4_ANOFN</name>
<comment type="similarity">
    <text evidence="1">Belongs to the peptidase S1 family. CLIP subfamily.</text>
</comment>
<dbReference type="InterPro" id="IPR051333">
    <property type="entry name" value="CLIP_Serine_Protease"/>
</dbReference>
<dbReference type="GO" id="GO:0006508">
    <property type="term" value="P:proteolysis"/>
    <property type="evidence" value="ECO:0007669"/>
    <property type="project" value="InterPro"/>
</dbReference>
<dbReference type="PANTHER" id="PTHR24260:SF136">
    <property type="entry name" value="GH08193P-RELATED"/>
    <property type="match status" value="1"/>
</dbReference>
<dbReference type="Pfam" id="PF00089">
    <property type="entry name" value="Trypsin"/>
    <property type="match status" value="1"/>
</dbReference>
<dbReference type="Gene3D" id="2.40.10.10">
    <property type="entry name" value="Trypsin-like serine proteases"/>
    <property type="match status" value="1"/>
</dbReference>
<dbReference type="EnsemblMetazoa" id="AFUN007466-RA">
    <property type="protein sequence ID" value="AFUN007466-PA"/>
    <property type="gene ID" value="AFUN007466"/>
</dbReference>
<evidence type="ECO:0000256" key="1">
    <source>
        <dbReference type="ARBA" id="ARBA00024195"/>
    </source>
</evidence>
<accession>A0A182RMJ4</accession>
<dbReference type="PROSITE" id="PS50240">
    <property type="entry name" value="TRYPSIN_DOM"/>
    <property type="match status" value="1"/>
</dbReference>
<organism evidence="4">
    <name type="scientific">Anopheles funestus</name>
    <name type="common">African malaria mosquito</name>
    <dbReference type="NCBI Taxonomy" id="62324"/>
    <lineage>
        <taxon>Eukaryota</taxon>
        <taxon>Metazoa</taxon>
        <taxon>Ecdysozoa</taxon>
        <taxon>Arthropoda</taxon>
        <taxon>Hexapoda</taxon>
        <taxon>Insecta</taxon>
        <taxon>Pterygota</taxon>
        <taxon>Neoptera</taxon>
        <taxon>Endopterygota</taxon>
        <taxon>Diptera</taxon>
        <taxon>Nematocera</taxon>
        <taxon>Culicoidea</taxon>
        <taxon>Culicidae</taxon>
        <taxon>Anophelinae</taxon>
        <taxon>Anopheles</taxon>
    </lineage>
</organism>
<keyword evidence="2" id="KW-0732">Signal</keyword>
<evidence type="ECO:0000256" key="2">
    <source>
        <dbReference type="SAM" id="SignalP"/>
    </source>
</evidence>
<feature type="chain" id="PRO_5021503395" description="Peptidase S1 domain-containing protein" evidence="2">
    <location>
        <begin position="20"/>
        <end position="273"/>
    </location>
</feature>
<evidence type="ECO:0000313" key="4">
    <source>
        <dbReference type="EnsemblMetazoa" id="AFUN007466-PA"/>
    </source>
</evidence>
<dbReference type="SMART" id="SM00020">
    <property type="entry name" value="Tryp_SPc"/>
    <property type="match status" value="1"/>
</dbReference>
<dbReference type="VEuPathDB" id="VectorBase:AFUN2_001079"/>
<feature type="domain" description="Peptidase S1" evidence="3">
    <location>
        <begin position="48"/>
        <end position="268"/>
    </location>
</feature>